<evidence type="ECO:0000256" key="2">
    <source>
        <dbReference type="SAM" id="Phobius"/>
    </source>
</evidence>
<feature type="transmembrane region" description="Helical" evidence="2">
    <location>
        <begin position="229"/>
        <end position="255"/>
    </location>
</feature>
<keyword evidence="2" id="KW-0812">Transmembrane</keyword>
<proteinExistence type="predicted"/>
<sequence length="339" mass="37043">MVTTILRYQADAIAYFFYSGQAIWSYSMPIDSLGVPQQLADYQGLFKARQLHACTSATTLAINVVLGDAIVCWRACVVWQQNRVVKTLCGLFLFVFVPAMGGGGASRSCVSAAIENAQSSLNDQGVLFGRESIEGSLAYAFSLATNLLATLLVAYKAWRSRRRLGRYLVAKVGGSQVEKLMALLVESGLIYCVLLAVVLAYQICQSQDISRNYYNPAASSHEEYRFMSVFSIVVDGALVPAIAIYPTIIIVLVALNRSHIERGLTQHLESLPTLNLALTVDTLATSLCASRVDRRLEVPVKEDAEVRPLTGRDIFEGDAPSRRTSEEQCGEAPRQDATA</sequence>
<keyword evidence="2" id="KW-0472">Membrane</keyword>
<gene>
    <name evidence="3" type="primary">A0ST44</name>
</gene>
<dbReference type="AlphaFoldDB" id="A0A5K1JVF6"/>
<feature type="compositionally biased region" description="Basic and acidic residues" evidence="1">
    <location>
        <begin position="313"/>
        <end position="326"/>
    </location>
</feature>
<feature type="transmembrane region" description="Helical" evidence="2">
    <location>
        <begin position="137"/>
        <end position="158"/>
    </location>
</feature>
<evidence type="ECO:0000313" key="3">
    <source>
        <dbReference type="EMBL" id="VWO96162.1"/>
    </source>
</evidence>
<protein>
    <submittedName>
        <fullName evidence="3">Ketoreductase CTB6 )</fullName>
        <ecNumber evidence="3">1.-.-.-</ecNumber>
    </submittedName>
</protein>
<evidence type="ECO:0000256" key="1">
    <source>
        <dbReference type="SAM" id="MobiDB-lite"/>
    </source>
</evidence>
<dbReference type="GO" id="GO:0016491">
    <property type="term" value="F:oxidoreductase activity"/>
    <property type="evidence" value="ECO:0007669"/>
    <property type="project" value="UniProtKB-KW"/>
</dbReference>
<dbReference type="EC" id="1.-.-.-" evidence="3"/>
<feature type="transmembrane region" description="Helical" evidence="2">
    <location>
        <begin position="12"/>
        <end position="30"/>
    </location>
</feature>
<feature type="region of interest" description="Disordered" evidence="1">
    <location>
        <begin position="309"/>
        <end position="339"/>
    </location>
</feature>
<dbReference type="EMBL" id="LR725417">
    <property type="protein sequence ID" value="VWO96162.1"/>
    <property type="molecule type" value="Genomic_DNA"/>
</dbReference>
<feature type="transmembrane region" description="Helical" evidence="2">
    <location>
        <begin position="84"/>
        <end position="101"/>
    </location>
</feature>
<accession>A0A5K1JVF6</accession>
<feature type="transmembrane region" description="Helical" evidence="2">
    <location>
        <begin position="179"/>
        <end position="203"/>
    </location>
</feature>
<keyword evidence="3" id="KW-0560">Oxidoreductase</keyword>
<organism evidence="3">
    <name type="scientific">Ganoderma boninense</name>
    <dbReference type="NCBI Taxonomy" id="34458"/>
    <lineage>
        <taxon>Eukaryota</taxon>
        <taxon>Fungi</taxon>
        <taxon>Dikarya</taxon>
        <taxon>Basidiomycota</taxon>
        <taxon>Agaricomycotina</taxon>
        <taxon>Agaricomycetes</taxon>
        <taxon>Polyporales</taxon>
        <taxon>Polyporaceae</taxon>
        <taxon>Ganoderma</taxon>
    </lineage>
</organism>
<keyword evidence="2" id="KW-1133">Transmembrane helix</keyword>
<feature type="transmembrane region" description="Helical" evidence="2">
    <location>
        <begin position="50"/>
        <end position="72"/>
    </location>
</feature>
<reference evidence="3" key="1">
    <citation type="submission" date="2019-10" db="EMBL/GenBank/DDBJ databases">
        <authorList>
            <person name="Nor Muhammad N."/>
        </authorList>
    </citation>
    <scope>NUCLEOTIDE SEQUENCE</scope>
</reference>
<name>A0A5K1JVF6_9APHY</name>